<dbReference type="InterPro" id="IPR050498">
    <property type="entry name" value="Ycf3"/>
</dbReference>
<accession>A0A382R477</accession>
<dbReference type="PROSITE" id="PS50293">
    <property type="entry name" value="TPR_REGION"/>
    <property type="match status" value="1"/>
</dbReference>
<evidence type="ECO:0000256" key="2">
    <source>
        <dbReference type="ARBA" id="ARBA00022803"/>
    </source>
</evidence>
<dbReference type="SUPFAM" id="SSF48452">
    <property type="entry name" value="TPR-like"/>
    <property type="match status" value="1"/>
</dbReference>
<sequence>MACDSQSFDTQLNQAKIFRTQGNLEEAEQILTELIQSNRSYPEALLLRGQIRESNSEFEKAITDYSAIIDQNPEFTQAWALRGTCYYRIGVFQNAIHDFSRAIELEPDNADLYLYLGNSYGEMDLFTKAIKNFNIAREISFGDYYSNLAKAYEDINLQKYTSALARATSAIKENPTDPIPHSY</sequence>
<name>A0A382R477_9ZZZZ</name>
<dbReference type="PROSITE" id="PS50005">
    <property type="entry name" value="TPR"/>
    <property type="match status" value="2"/>
</dbReference>
<dbReference type="PANTHER" id="PTHR44858">
    <property type="entry name" value="TETRATRICOPEPTIDE REPEAT PROTEIN 6"/>
    <property type="match status" value="1"/>
</dbReference>
<keyword evidence="2" id="KW-0802">TPR repeat</keyword>
<feature type="non-terminal residue" evidence="3">
    <location>
        <position position="183"/>
    </location>
</feature>
<evidence type="ECO:0000256" key="1">
    <source>
        <dbReference type="ARBA" id="ARBA00022737"/>
    </source>
</evidence>
<evidence type="ECO:0000313" key="3">
    <source>
        <dbReference type="EMBL" id="SVC92533.1"/>
    </source>
</evidence>
<dbReference type="AlphaFoldDB" id="A0A382R477"/>
<keyword evidence="1" id="KW-0677">Repeat</keyword>
<dbReference type="InterPro" id="IPR011990">
    <property type="entry name" value="TPR-like_helical_dom_sf"/>
</dbReference>
<dbReference type="Pfam" id="PF13432">
    <property type="entry name" value="TPR_16"/>
    <property type="match status" value="1"/>
</dbReference>
<organism evidence="3">
    <name type="scientific">marine metagenome</name>
    <dbReference type="NCBI Taxonomy" id="408172"/>
    <lineage>
        <taxon>unclassified sequences</taxon>
        <taxon>metagenomes</taxon>
        <taxon>ecological metagenomes</taxon>
    </lineage>
</organism>
<gene>
    <name evidence="3" type="ORF">METZ01_LOCUS345387</name>
</gene>
<dbReference type="SMART" id="SM00028">
    <property type="entry name" value="TPR"/>
    <property type="match status" value="4"/>
</dbReference>
<dbReference type="Pfam" id="PF13414">
    <property type="entry name" value="TPR_11"/>
    <property type="match status" value="1"/>
</dbReference>
<dbReference type="InterPro" id="IPR019734">
    <property type="entry name" value="TPR_rpt"/>
</dbReference>
<dbReference type="PANTHER" id="PTHR44858:SF1">
    <property type="entry name" value="UDP-N-ACETYLGLUCOSAMINE--PEPTIDE N-ACETYLGLUCOSAMINYLTRANSFERASE SPINDLY-RELATED"/>
    <property type="match status" value="1"/>
</dbReference>
<dbReference type="EMBL" id="UINC01119014">
    <property type="protein sequence ID" value="SVC92533.1"/>
    <property type="molecule type" value="Genomic_DNA"/>
</dbReference>
<proteinExistence type="predicted"/>
<protein>
    <submittedName>
        <fullName evidence="3">Uncharacterized protein</fullName>
    </submittedName>
</protein>
<dbReference type="Gene3D" id="1.25.40.10">
    <property type="entry name" value="Tetratricopeptide repeat domain"/>
    <property type="match status" value="1"/>
</dbReference>
<reference evidence="3" key="1">
    <citation type="submission" date="2018-05" db="EMBL/GenBank/DDBJ databases">
        <authorList>
            <person name="Lanie J.A."/>
            <person name="Ng W.-L."/>
            <person name="Kazmierczak K.M."/>
            <person name="Andrzejewski T.M."/>
            <person name="Davidsen T.M."/>
            <person name="Wayne K.J."/>
            <person name="Tettelin H."/>
            <person name="Glass J.I."/>
            <person name="Rusch D."/>
            <person name="Podicherti R."/>
            <person name="Tsui H.-C.T."/>
            <person name="Winkler M.E."/>
        </authorList>
    </citation>
    <scope>NUCLEOTIDE SEQUENCE</scope>
</reference>